<gene>
    <name evidence="1" type="ORF">WN50_05435</name>
</gene>
<dbReference type="EMBL" id="LATL02000086">
    <property type="protein sequence ID" value="KKD39077.1"/>
    <property type="molecule type" value="Genomic_DNA"/>
</dbReference>
<organism evidence="1 2">
    <name type="scientific">Limnoraphis robusta CS-951</name>
    <dbReference type="NCBI Taxonomy" id="1637645"/>
    <lineage>
        <taxon>Bacteria</taxon>
        <taxon>Bacillati</taxon>
        <taxon>Cyanobacteriota</taxon>
        <taxon>Cyanophyceae</taxon>
        <taxon>Oscillatoriophycideae</taxon>
        <taxon>Oscillatoriales</taxon>
        <taxon>Sirenicapillariaceae</taxon>
        <taxon>Limnoraphis</taxon>
    </lineage>
</organism>
<dbReference type="AlphaFoldDB" id="A0A0F5YKA5"/>
<name>A0A0F5YKA5_9CYAN</name>
<accession>A0A0F5YKA5</accession>
<protein>
    <submittedName>
        <fullName evidence="1">Uncharacterized protein</fullName>
    </submittedName>
</protein>
<dbReference type="OrthoDB" id="560781at2"/>
<evidence type="ECO:0000313" key="2">
    <source>
        <dbReference type="Proteomes" id="UP000033607"/>
    </source>
</evidence>
<dbReference type="PATRIC" id="fig|1637645.4.peg.1725"/>
<evidence type="ECO:0000313" key="1">
    <source>
        <dbReference type="EMBL" id="KKD39077.1"/>
    </source>
</evidence>
<reference evidence="1 2" key="1">
    <citation type="submission" date="2015-06" db="EMBL/GenBank/DDBJ databases">
        <title>Draft genome assembly of filamentous brackish cyanobacterium Limnoraphis robusta strain CS-951.</title>
        <authorList>
            <person name="Willis A."/>
            <person name="Parks M."/>
            <person name="Burford M.A."/>
        </authorList>
    </citation>
    <scope>NUCLEOTIDE SEQUENCE [LARGE SCALE GENOMIC DNA]</scope>
    <source>
        <strain evidence="1 2">CS-951</strain>
    </source>
</reference>
<comment type="caution">
    <text evidence="1">The sequence shown here is derived from an EMBL/GenBank/DDBJ whole genome shotgun (WGS) entry which is preliminary data.</text>
</comment>
<dbReference type="Proteomes" id="UP000033607">
    <property type="component" value="Unassembled WGS sequence"/>
</dbReference>
<sequence>MKYAFDLIGISPVLSFFYQQQELQEKASSGIEYLGQHQCTLDIFISSVETISKQKNWKIDEVVDSVIGFWVNHSDSINYWKSRLEDAGRDNLLVARVADIKSLRTTFESLLHES</sequence>
<dbReference type="RefSeq" id="WP_046277496.1">
    <property type="nucleotide sequence ID" value="NZ_LATL02000086.1"/>
</dbReference>
<proteinExistence type="predicted"/>